<evidence type="ECO:0000256" key="4">
    <source>
        <dbReference type="ARBA" id="ARBA00022898"/>
    </source>
</evidence>
<evidence type="ECO:0000256" key="1">
    <source>
        <dbReference type="ARBA" id="ARBA00001933"/>
    </source>
</evidence>
<keyword evidence="4 5" id="KW-0663">Pyridoxal phosphate</keyword>
<proteinExistence type="inferred from homology"/>
<gene>
    <name evidence="7" type="ORF">SAMN05660420_02279</name>
</gene>
<reference evidence="7 8" key="1">
    <citation type="submission" date="2016-10" db="EMBL/GenBank/DDBJ databases">
        <authorList>
            <person name="de Groot N.N."/>
        </authorList>
    </citation>
    <scope>NUCLEOTIDE SEQUENCE [LARGE SCALE GENOMIC DNA]</scope>
    <source>
        <strain evidence="7 8">DSM 7343</strain>
    </source>
</reference>
<dbReference type="InterPro" id="IPR015421">
    <property type="entry name" value="PyrdxlP-dep_Trfase_major"/>
</dbReference>
<evidence type="ECO:0000256" key="5">
    <source>
        <dbReference type="PIRSR" id="PIRSR001434-2"/>
    </source>
</evidence>
<dbReference type="AlphaFoldDB" id="A0A1H4BMA2"/>
<dbReference type="InterPro" id="IPR054542">
    <property type="entry name" value="Cys_met_metab_PP"/>
</dbReference>
<keyword evidence="8" id="KW-1185">Reference proteome</keyword>
<sequence>MSDEIKYQDGTLALHAGQVPDPTTNSRAVPIYQTSSYTFDSAEHAANLFSLKEMGNIYTRLMNPTTDVLEKRLAELDGGVGALALASGSAAVTLAIMNIAQCGDNIITSSCLYGGTFNLFHHTFKRMGIGVKFVDTSNPANVAAAIDDNTKALYTETIGNPKNNVDDFEALAKVAHDNGIPFIVDNTVATPLLFKPIEHGADIVCYSLTKFIGGHGTSIGGAVVDSGNFDWTSGRFTEFTTPDPSYHGLVYHEALGNLAYILKMRLTLLRDMGPCLSPTNAFNFLQGLETLHVRMPRHCENALKVAQFLEQHPQVTWINYPGLESHKDYQNGQRYLPKGQGAIIGFGIKGGAESSAKFIDKVKLASHLANIGDAKTLVVHPASTTHQQLNAEEQLTAGVTPDYIRISVGIEDIEDIIADLDQALNAS</sequence>
<evidence type="ECO:0000313" key="7">
    <source>
        <dbReference type="EMBL" id="SEA49227.1"/>
    </source>
</evidence>
<dbReference type="PANTHER" id="PTHR43797">
    <property type="entry name" value="HOMOCYSTEINE/CYSTEINE SYNTHASE"/>
    <property type="match status" value="1"/>
</dbReference>
<dbReference type="PROSITE" id="PS00868">
    <property type="entry name" value="CYS_MET_METAB_PP"/>
    <property type="match status" value="1"/>
</dbReference>
<evidence type="ECO:0000256" key="6">
    <source>
        <dbReference type="RuleBase" id="RU362118"/>
    </source>
</evidence>
<dbReference type="SUPFAM" id="SSF53383">
    <property type="entry name" value="PLP-dependent transferases"/>
    <property type="match status" value="1"/>
</dbReference>
<dbReference type="Gene3D" id="3.90.1150.10">
    <property type="entry name" value="Aspartate Aminotransferase, domain 1"/>
    <property type="match status" value="1"/>
</dbReference>
<comment type="cofactor">
    <cofactor evidence="1 6">
        <name>pyridoxal 5'-phosphate</name>
        <dbReference type="ChEBI" id="CHEBI:597326"/>
    </cofactor>
</comment>
<dbReference type="PIRSF" id="PIRSF001434">
    <property type="entry name" value="CGS"/>
    <property type="match status" value="1"/>
</dbReference>
<evidence type="ECO:0000256" key="3">
    <source>
        <dbReference type="ARBA" id="ARBA00022679"/>
    </source>
</evidence>
<dbReference type="CDD" id="cd00614">
    <property type="entry name" value="CGS_like"/>
    <property type="match status" value="1"/>
</dbReference>
<feature type="modified residue" description="N6-(pyridoxal phosphate)lysine" evidence="5">
    <location>
        <position position="210"/>
    </location>
</feature>
<dbReference type="Gene3D" id="3.40.640.10">
    <property type="entry name" value="Type I PLP-dependent aspartate aminotransferase-like (Major domain)"/>
    <property type="match status" value="1"/>
</dbReference>
<name>A0A1H4BMA2_9BACT</name>
<dbReference type="RefSeq" id="WP_092348401.1">
    <property type="nucleotide sequence ID" value="NZ_FNQN01000006.1"/>
</dbReference>
<dbReference type="PANTHER" id="PTHR43797:SF2">
    <property type="entry name" value="HOMOCYSTEINE_CYSTEINE SYNTHASE"/>
    <property type="match status" value="1"/>
</dbReference>
<evidence type="ECO:0000256" key="2">
    <source>
        <dbReference type="ARBA" id="ARBA00009077"/>
    </source>
</evidence>
<dbReference type="GO" id="GO:0019346">
    <property type="term" value="P:transsulfuration"/>
    <property type="evidence" value="ECO:0007669"/>
    <property type="project" value="InterPro"/>
</dbReference>
<dbReference type="InterPro" id="IPR015424">
    <property type="entry name" value="PyrdxlP-dep_Trfase"/>
</dbReference>
<dbReference type="InterPro" id="IPR015422">
    <property type="entry name" value="PyrdxlP-dep_Trfase_small"/>
</dbReference>
<comment type="similarity">
    <text evidence="2 6">Belongs to the trans-sulfuration enzymes family.</text>
</comment>
<dbReference type="EMBL" id="FNQN01000006">
    <property type="protein sequence ID" value="SEA49227.1"/>
    <property type="molecule type" value="Genomic_DNA"/>
</dbReference>
<dbReference type="OrthoDB" id="9805807at2"/>
<dbReference type="STRING" id="37625.SAMN05660420_02279"/>
<dbReference type="Pfam" id="PF01053">
    <property type="entry name" value="Cys_Met_Meta_PP"/>
    <property type="match status" value="1"/>
</dbReference>
<dbReference type="Proteomes" id="UP000199409">
    <property type="component" value="Unassembled WGS sequence"/>
</dbReference>
<dbReference type="NCBIfam" id="TIGR01326">
    <property type="entry name" value="OAH_OAS_sulfhy"/>
    <property type="match status" value="1"/>
</dbReference>
<dbReference type="GO" id="GO:0004124">
    <property type="term" value="F:cysteine synthase activity"/>
    <property type="evidence" value="ECO:0007669"/>
    <property type="project" value="TreeGrafter"/>
</dbReference>
<dbReference type="InterPro" id="IPR006235">
    <property type="entry name" value="OAc-hSer/O-AcSer_sulfhydrylase"/>
</dbReference>
<accession>A0A1H4BMA2</accession>
<dbReference type="GO" id="GO:0005737">
    <property type="term" value="C:cytoplasm"/>
    <property type="evidence" value="ECO:0007669"/>
    <property type="project" value="TreeGrafter"/>
</dbReference>
<organism evidence="7 8">
    <name type="scientific">Desulfuromusa kysingii</name>
    <dbReference type="NCBI Taxonomy" id="37625"/>
    <lineage>
        <taxon>Bacteria</taxon>
        <taxon>Pseudomonadati</taxon>
        <taxon>Thermodesulfobacteriota</taxon>
        <taxon>Desulfuromonadia</taxon>
        <taxon>Desulfuromonadales</taxon>
        <taxon>Geopsychrobacteraceae</taxon>
        <taxon>Desulfuromusa</taxon>
    </lineage>
</organism>
<dbReference type="GO" id="GO:0003961">
    <property type="term" value="F:O-acetylhomoserine aminocarboxypropyltransferase activity"/>
    <property type="evidence" value="ECO:0007669"/>
    <property type="project" value="TreeGrafter"/>
</dbReference>
<dbReference type="InterPro" id="IPR000277">
    <property type="entry name" value="Cys/Met-Metab_PyrdxlP-dep_enz"/>
</dbReference>
<keyword evidence="3" id="KW-0808">Transferase</keyword>
<protein>
    <submittedName>
        <fullName evidence="7">O-acetylhomoserine sulfhydrylase</fullName>
    </submittedName>
</protein>
<evidence type="ECO:0000313" key="8">
    <source>
        <dbReference type="Proteomes" id="UP000199409"/>
    </source>
</evidence>
<dbReference type="FunFam" id="3.40.640.10:FF:000035">
    <property type="entry name" value="O-succinylhomoserine sulfhydrylase"/>
    <property type="match status" value="1"/>
</dbReference>
<dbReference type="GO" id="GO:0071269">
    <property type="term" value="P:L-homocysteine biosynthetic process"/>
    <property type="evidence" value="ECO:0007669"/>
    <property type="project" value="TreeGrafter"/>
</dbReference>
<dbReference type="GO" id="GO:0006535">
    <property type="term" value="P:cysteine biosynthetic process from serine"/>
    <property type="evidence" value="ECO:0007669"/>
    <property type="project" value="TreeGrafter"/>
</dbReference>
<dbReference type="GO" id="GO:0030170">
    <property type="term" value="F:pyridoxal phosphate binding"/>
    <property type="evidence" value="ECO:0007669"/>
    <property type="project" value="InterPro"/>
</dbReference>